<keyword evidence="10" id="KW-0902">Two-component regulatory system</keyword>
<dbReference type="Proteomes" id="UP001548590">
    <property type="component" value="Unassembled WGS sequence"/>
</dbReference>
<dbReference type="Gene3D" id="3.30.450.20">
    <property type="entry name" value="PAS domain"/>
    <property type="match status" value="1"/>
</dbReference>
<evidence type="ECO:0000256" key="6">
    <source>
        <dbReference type="ARBA" id="ARBA00022692"/>
    </source>
</evidence>
<dbReference type="PANTHER" id="PTHR45339">
    <property type="entry name" value="HYBRID SIGNAL TRANSDUCTION HISTIDINE KINASE J"/>
    <property type="match status" value="1"/>
</dbReference>
<evidence type="ECO:0000256" key="1">
    <source>
        <dbReference type="ARBA" id="ARBA00000085"/>
    </source>
</evidence>
<dbReference type="CDD" id="cd16922">
    <property type="entry name" value="HATPase_EvgS-ArcB-TorS-like"/>
    <property type="match status" value="1"/>
</dbReference>
<dbReference type="SMART" id="SM00448">
    <property type="entry name" value="REC"/>
    <property type="match status" value="2"/>
</dbReference>
<dbReference type="InterPro" id="IPR008207">
    <property type="entry name" value="Sig_transdc_His_kin_Hpt_dom"/>
</dbReference>
<dbReference type="Pfam" id="PF00072">
    <property type="entry name" value="Response_reg"/>
    <property type="match status" value="2"/>
</dbReference>
<dbReference type="PRINTS" id="PR00344">
    <property type="entry name" value="BCTRLSENSOR"/>
</dbReference>
<dbReference type="InterPro" id="IPR000014">
    <property type="entry name" value="PAS"/>
</dbReference>
<dbReference type="SMART" id="SM00388">
    <property type="entry name" value="HisKA"/>
    <property type="match status" value="1"/>
</dbReference>
<dbReference type="InterPro" id="IPR004358">
    <property type="entry name" value="Sig_transdc_His_kin-like_C"/>
</dbReference>
<dbReference type="InterPro" id="IPR001789">
    <property type="entry name" value="Sig_transdc_resp-reg_receiver"/>
</dbReference>
<dbReference type="PROSITE" id="PS50109">
    <property type="entry name" value="HIS_KIN"/>
    <property type="match status" value="1"/>
</dbReference>
<dbReference type="Pfam" id="PF01627">
    <property type="entry name" value="Hpt"/>
    <property type="match status" value="1"/>
</dbReference>
<evidence type="ECO:0000259" key="16">
    <source>
        <dbReference type="PROSITE" id="PS50112"/>
    </source>
</evidence>
<dbReference type="Pfam" id="PF00512">
    <property type="entry name" value="HisKA"/>
    <property type="match status" value="1"/>
</dbReference>
<keyword evidence="6" id="KW-0812">Transmembrane</keyword>
<dbReference type="Pfam" id="PF02518">
    <property type="entry name" value="HATPase_c"/>
    <property type="match status" value="1"/>
</dbReference>
<dbReference type="SMART" id="SM00387">
    <property type="entry name" value="HATPase_c"/>
    <property type="match status" value="1"/>
</dbReference>
<dbReference type="InterPro" id="IPR036641">
    <property type="entry name" value="HPT_dom_sf"/>
</dbReference>
<dbReference type="Gene3D" id="3.40.50.2300">
    <property type="match status" value="2"/>
</dbReference>
<evidence type="ECO:0000256" key="12">
    <source>
        <dbReference type="PROSITE-ProRule" id="PRU00110"/>
    </source>
</evidence>
<evidence type="ECO:0000313" key="20">
    <source>
        <dbReference type="Proteomes" id="UP001548590"/>
    </source>
</evidence>
<feature type="modified residue" description="4-aspartylphosphate" evidence="13">
    <location>
        <position position="648"/>
    </location>
</feature>
<dbReference type="PROSITE" id="PS50894">
    <property type="entry name" value="HPT"/>
    <property type="match status" value="1"/>
</dbReference>
<evidence type="ECO:0000259" key="14">
    <source>
        <dbReference type="PROSITE" id="PS50109"/>
    </source>
</evidence>
<keyword evidence="20" id="KW-1185">Reference proteome</keyword>
<evidence type="ECO:0000256" key="2">
    <source>
        <dbReference type="ARBA" id="ARBA00004651"/>
    </source>
</evidence>
<keyword evidence="4" id="KW-1003">Cell membrane</keyword>
<dbReference type="CDD" id="cd17546">
    <property type="entry name" value="REC_hyHK_CKI1_RcsC-like"/>
    <property type="match status" value="1"/>
</dbReference>
<evidence type="ECO:0000256" key="8">
    <source>
        <dbReference type="ARBA" id="ARBA00022840"/>
    </source>
</evidence>
<dbReference type="PANTHER" id="PTHR45339:SF1">
    <property type="entry name" value="HYBRID SIGNAL TRANSDUCTION HISTIDINE KINASE J"/>
    <property type="match status" value="1"/>
</dbReference>
<dbReference type="InterPro" id="IPR013655">
    <property type="entry name" value="PAS_fold_3"/>
</dbReference>
<dbReference type="SUPFAM" id="SSF47384">
    <property type="entry name" value="Homodimeric domain of signal transducing histidine kinase"/>
    <property type="match status" value="1"/>
</dbReference>
<dbReference type="SMART" id="SM00091">
    <property type="entry name" value="PAS"/>
    <property type="match status" value="1"/>
</dbReference>
<evidence type="ECO:0000259" key="17">
    <source>
        <dbReference type="PROSITE" id="PS50113"/>
    </source>
</evidence>
<dbReference type="InterPro" id="IPR000700">
    <property type="entry name" value="PAS-assoc_C"/>
</dbReference>
<dbReference type="InterPro" id="IPR036890">
    <property type="entry name" value="HATPase_C_sf"/>
</dbReference>
<dbReference type="InterPro" id="IPR005467">
    <property type="entry name" value="His_kinase_dom"/>
</dbReference>
<dbReference type="EMBL" id="JBEWLZ010000001">
    <property type="protein sequence ID" value="MET1488594.1"/>
    <property type="molecule type" value="Genomic_DNA"/>
</dbReference>
<feature type="domain" description="Histidine kinase" evidence="14">
    <location>
        <begin position="207"/>
        <end position="428"/>
    </location>
</feature>
<evidence type="ECO:0000313" key="19">
    <source>
        <dbReference type="EMBL" id="MET1488594.1"/>
    </source>
</evidence>
<keyword evidence="9" id="KW-1133">Transmembrane helix</keyword>
<feature type="domain" description="PAC" evidence="17">
    <location>
        <begin position="136"/>
        <end position="189"/>
    </location>
</feature>
<dbReference type="PROSITE" id="PS50110">
    <property type="entry name" value="RESPONSE_REGULATORY"/>
    <property type="match status" value="2"/>
</dbReference>
<protein>
    <recommendedName>
        <fullName evidence="3">histidine kinase</fullName>
        <ecNumber evidence="3">2.7.13.3</ecNumber>
    </recommendedName>
</protein>
<feature type="modified residue" description="4-aspartylphosphate" evidence="13">
    <location>
        <position position="500"/>
    </location>
</feature>
<evidence type="ECO:0000256" key="9">
    <source>
        <dbReference type="ARBA" id="ARBA00022989"/>
    </source>
</evidence>
<evidence type="ECO:0000256" key="13">
    <source>
        <dbReference type="PROSITE-ProRule" id="PRU00169"/>
    </source>
</evidence>
<feature type="domain" description="HPt" evidence="18">
    <location>
        <begin position="768"/>
        <end position="861"/>
    </location>
</feature>
<keyword evidence="11" id="KW-0472">Membrane</keyword>
<keyword evidence="5 13" id="KW-0597">Phosphoprotein</keyword>
<dbReference type="SMART" id="SM00073">
    <property type="entry name" value="HPT"/>
    <property type="match status" value="1"/>
</dbReference>
<feature type="domain" description="PAS" evidence="16">
    <location>
        <begin position="60"/>
        <end position="132"/>
    </location>
</feature>
<dbReference type="NCBIfam" id="TIGR00229">
    <property type="entry name" value="sensory_box"/>
    <property type="match status" value="1"/>
</dbReference>
<evidence type="ECO:0000259" key="15">
    <source>
        <dbReference type="PROSITE" id="PS50110"/>
    </source>
</evidence>
<evidence type="ECO:0000256" key="5">
    <source>
        <dbReference type="ARBA" id="ARBA00022553"/>
    </source>
</evidence>
<name>A0ABV2CL11_9RHOO</name>
<evidence type="ECO:0000256" key="3">
    <source>
        <dbReference type="ARBA" id="ARBA00012438"/>
    </source>
</evidence>
<accession>A0ABV2CL11</accession>
<dbReference type="CDD" id="cd00082">
    <property type="entry name" value="HisKA"/>
    <property type="match status" value="1"/>
</dbReference>
<feature type="domain" description="Response regulatory" evidence="15">
    <location>
        <begin position="446"/>
        <end position="567"/>
    </location>
</feature>
<dbReference type="Gene3D" id="1.10.287.130">
    <property type="match status" value="1"/>
</dbReference>
<feature type="modified residue" description="Phosphohistidine" evidence="12">
    <location>
        <position position="807"/>
    </location>
</feature>
<dbReference type="SUPFAM" id="SSF47226">
    <property type="entry name" value="Histidine-containing phosphotransfer domain, HPT domain"/>
    <property type="match status" value="1"/>
</dbReference>
<proteinExistence type="predicted"/>
<dbReference type="Pfam" id="PF08447">
    <property type="entry name" value="PAS_3"/>
    <property type="match status" value="1"/>
</dbReference>
<dbReference type="InterPro" id="IPR001610">
    <property type="entry name" value="PAC"/>
</dbReference>
<evidence type="ECO:0000256" key="11">
    <source>
        <dbReference type="ARBA" id="ARBA00023136"/>
    </source>
</evidence>
<dbReference type="InterPro" id="IPR011006">
    <property type="entry name" value="CheY-like_superfamily"/>
</dbReference>
<evidence type="ECO:0000256" key="10">
    <source>
        <dbReference type="ARBA" id="ARBA00023012"/>
    </source>
</evidence>
<organism evidence="19 20">
    <name type="scientific">Uliginosibacterium paludis</name>
    <dbReference type="NCBI Taxonomy" id="1615952"/>
    <lineage>
        <taxon>Bacteria</taxon>
        <taxon>Pseudomonadati</taxon>
        <taxon>Pseudomonadota</taxon>
        <taxon>Betaproteobacteria</taxon>
        <taxon>Rhodocyclales</taxon>
        <taxon>Zoogloeaceae</taxon>
        <taxon>Uliginosibacterium</taxon>
    </lineage>
</organism>
<dbReference type="PROSITE" id="PS50112">
    <property type="entry name" value="PAS"/>
    <property type="match status" value="1"/>
</dbReference>
<dbReference type="SMART" id="SM00086">
    <property type="entry name" value="PAC"/>
    <property type="match status" value="1"/>
</dbReference>
<dbReference type="RefSeq" id="WP_345926849.1">
    <property type="nucleotide sequence ID" value="NZ_JBDIVF010000003.1"/>
</dbReference>
<dbReference type="EC" id="2.7.13.3" evidence="3"/>
<keyword evidence="8" id="KW-0067">ATP-binding</keyword>
<dbReference type="CDD" id="cd00156">
    <property type="entry name" value="REC"/>
    <property type="match status" value="1"/>
</dbReference>
<feature type="domain" description="Response regulatory" evidence="15">
    <location>
        <begin position="599"/>
        <end position="724"/>
    </location>
</feature>
<dbReference type="InterPro" id="IPR035965">
    <property type="entry name" value="PAS-like_dom_sf"/>
</dbReference>
<keyword evidence="7" id="KW-0547">Nucleotide-binding</keyword>
<evidence type="ECO:0000256" key="4">
    <source>
        <dbReference type="ARBA" id="ARBA00022475"/>
    </source>
</evidence>
<dbReference type="SUPFAM" id="SSF52172">
    <property type="entry name" value="CheY-like"/>
    <property type="match status" value="2"/>
</dbReference>
<dbReference type="InterPro" id="IPR003661">
    <property type="entry name" value="HisK_dim/P_dom"/>
</dbReference>
<dbReference type="CDD" id="cd00130">
    <property type="entry name" value="PAS"/>
    <property type="match status" value="1"/>
</dbReference>
<comment type="catalytic activity">
    <reaction evidence="1">
        <text>ATP + protein L-histidine = ADP + protein N-phospho-L-histidine.</text>
        <dbReference type="EC" id="2.7.13.3"/>
    </reaction>
</comment>
<dbReference type="SUPFAM" id="SSF55785">
    <property type="entry name" value="PYP-like sensor domain (PAS domain)"/>
    <property type="match status" value="1"/>
</dbReference>
<sequence length="867" mass="95391">MPDNNDPNTPRSAPDISSLRDALRSLATLAGLHGGFEDPEREPAKVIWRLVRLMDQQLREKDRLSLALDNHNDGLWDWDFRNGVFFLSELWKRGLGYEPEELGNSRADWESAIHPDDLPMVQERFEFHLLGGIDEFEAEYRFRARNGDWSWISSHGRVVSRDGTGRAVRMVGLHRNVTERKGFELELLRAKEAAESASRAKGDFLANMSHEIRTPMNGIIGMTELALDTQLDAEQRGYLQTVKNSAESLLAIINDVLDFSKIEAGKMAIENIDFSLPAVLSDTFKALALRGHQKGLELVFGIAPDAPQVLRGDPNRLRQVLMNLLGNAIKFTERGEVEVAVRVMQRNGSRVTLQFDVCDTGIGIPADKQAEVFGAFSQADTSTTRRYGGTGLGLAICRRLVELMRGRMWLRSEVGKGSTFSFSVEVEAVRASVSDEQIDPKFARMSALIVEDSRAVARELSATLKRWGFSVDVARTGQEAEALLKQASRSGMPFDIMIVDAGMPEPGGFALPAYFHAEGASCERIIMLLRSDTQRNDVARCRQFGVRANIIKPVSPTDLLEAVRLSLSSESASTEIELDEFSIDENLLKAASGPLKSRSVLLVEDNLVNQAVATKLLQRASYEVIAANNGQEAIEWFEKRRFDLILMDVQMPVLGGLEATRAIRAREARRSWAMSGRWEITPIIAMTAHVMQGDRERCLEAGMDDYVSKPIQPQDLFGAIERVMSRLDESAGEEFVQEIAAGGQGGAVSAAVSDVIDLSQARALLDGDEASLQGLIDIFLAEYPKSLQKMEEASRDQDARALGVVAHSLKSSVGLFGATEAAAIAQRVEAAGRRGDAAAAFGALPEFRSELARVVRSLQAAKAEVTS</sequence>
<dbReference type="PROSITE" id="PS50113">
    <property type="entry name" value="PAC"/>
    <property type="match status" value="1"/>
</dbReference>
<dbReference type="InterPro" id="IPR003594">
    <property type="entry name" value="HATPase_dom"/>
</dbReference>
<dbReference type="InterPro" id="IPR036097">
    <property type="entry name" value="HisK_dim/P_sf"/>
</dbReference>
<dbReference type="SUPFAM" id="SSF55874">
    <property type="entry name" value="ATPase domain of HSP90 chaperone/DNA topoisomerase II/histidine kinase"/>
    <property type="match status" value="1"/>
</dbReference>
<gene>
    <name evidence="19" type="ORF">ABVT11_02050</name>
</gene>
<dbReference type="Gene3D" id="1.20.120.160">
    <property type="entry name" value="HPT domain"/>
    <property type="match status" value="1"/>
</dbReference>
<comment type="subcellular location">
    <subcellularLocation>
        <location evidence="2">Cell membrane</location>
        <topology evidence="2">Multi-pass membrane protein</topology>
    </subcellularLocation>
</comment>
<dbReference type="Gene3D" id="3.30.565.10">
    <property type="entry name" value="Histidine kinase-like ATPase, C-terminal domain"/>
    <property type="match status" value="1"/>
</dbReference>
<comment type="caution">
    <text evidence="19">The sequence shown here is derived from an EMBL/GenBank/DDBJ whole genome shotgun (WGS) entry which is preliminary data.</text>
</comment>
<evidence type="ECO:0000256" key="7">
    <source>
        <dbReference type="ARBA" id="ARBA00022741"/>
    </source>
</evidence>
<reference evidence="19 20" key="1">
    <citation type="submission" date="2024-07" db="EMBL/GenBank/DDBJ databases">
        <title>Uliginosibacterium paludis KCTC:42655.</title>
        <authorList>
            <person name="Kim M.K."/>
        </authorList>
    </citation>
    <scope>NUCLEOTIDE SEQUENCE [LARGE SCALE GENOMIC DNA]</scope>
    <source>
        <strain evidence="19 20">KCTC 42655</strain>
    </source>
</reference>
<evidence type="ECO:0000259" key="18">
    <source>
        <dbReference type="PROSITE" id="PS50894"/>
    </source>
</evidence>